<name>A6W3U9_MARMS</name>
<evidence type="ECO:0000256" key="3">
    <source>
        <dbReference type="ARBA" id="ARBA00023163"/>
    </source>
</evidence>
<dbReference type="InterPro" id="IPR018060">
    <property type="entry name" value="HTH_AraC"/>
</dbReference>
<dbReference type="AlphaFoldDB" id="A6W3U9"/>
<dbReference type="STRING" id="400668.Mmwyl1_4483"/>
<dbReference type="PROSITE" id="PS01124">
    <property type="entry name" value="HTH_ARAC_FAMILY_2"/>
    <property type="match status" value="1"/>
</dbReference>
<gene>
    <name evidence="5" type="ordered locus">Mmwyl1_4483</name>
</gene>
<evidence type="ECO:0000256" key="2">
    <source>
        <dbReference type="ARBA" id="ARBA00023125"/>
    </source>
</evidence>
<dbReference type="PANTHER" id="PTHR43436">
    <property type="entry name" value="ARAC-FAMILY TRANSCRIPTIONAL REGULATOR"/>
    <property type="match status" value="1"/>
</dbReference>
<dbReference type="Gene3D" id="1.10.10.60">
    <property type="entry name" value="Homeodomain-like"/>
    <property type="match status" value="2"/>
</dbReference>
<evidence type="ECO:0000256" key="1">
    <source>
        <dbReference type="ARBA" id="ARBA00023015"/>
    </source>
</evidence>
<dbReference type="InterPro" id="IPR009594">
    <property type="entry name" value="Tscrpt_reg_HTH_AraC_N"/>
</dbReference>
<sequence length="336" mass="38335">MACQFPSIKCTFLLNLLMLDESYDRTSDMNHPLEKLKSLVEKRATSLLTQTQIPRLDILRVCQPTELFPEIYQPLISLILQGSKRIVIGDQVVDYRAGQSFITSVELPVIGEVVESSPASPYLALRLSLDRALVTEILCEMDSPLSLSETRGFCIDQVSEDLADAWYRMIRLTDHPEDIDLIAPLIEREILYRMLRGPQGAVLRQIAGIDDRFFQIRNAITWIRKHYATAFRVEELAATVNMSPSAFHRRFKATVGLSPLQYQKQIRLYEARRMLFTELGGVTTVALSVGYESLSQFSREYSRLFGAPPARDIRTLRRDAQGGLPREFYDPVTIRD</sequence>
<dbReference type="GO" id="GO:0043565">
    <property type="term" value="F:sequence-specific DNA binding"/>
    <property type="evidence" value="ECO:0007669"/>
    <property type="project" value="InterPro"/>
</dbReference>
<keyword evidence="2" id="KW-0238">DNA-binding</keyword>
<organism evidence="5">
    <name type="scientific">Marinomonas sp. (strain MWYL1)</name>
    <dbReference type="NCBI Taxonomy" id="400668"/>
    <lineage>
        <taxon>Bacteria</taxon>
        <taxon>Pseudomonadati</taxon>
        <taxon>Pseudomonadota</taxon>
        <taxon>Gammaproteobacteria</taxon>
        <taxon>Oceanospirillales</taxon>
        <taxon>Oceanospirillaceae</taxon>
        <taxon>Marinomonas</taxon>
    </lineage>
</organism>
<dbReference type="PANTHER" id="PTHR43436:SF1">
    <property type="entry name" value="TRANSCRIPTIONAL REGULATORY PROTEIN"/>
    <property type="match status" value="1"/>
</dbReference>
<dbReference type="HOGENOM" id="CLU_000445_100_0_6"/>
<dbReference type="GO" id="GO:0003700">
    <property type="term" value="F:DNA-binding transcription factor activity"/>
    <property type="evidence" value="ECO:0007669"/>
    <property type="project" value="InterPro"/>
</dbReference>
<reference evidence="5" key="1">
    <citation type="submission" date="2007-06" db="EMBL/GenBank/DDBJ databases">
        <title>Complete sequence of Marinomonas sp. MWYL1.</title>
        <authorList>
            <consortium name="US DOE Joint Genome Institute"/>
            <person name="Copeland A."/>
            <person name="Lucas S."/>
            <person name="Lapidus A."/>
            <person name="Barry K."/>
            <person name="Glavina del Rio T."/>
            <person name="Dalin E."/>
            <person name="Tice H."/>
            <person name="Pitluck S."/>
            <person name="Kiss H."/>
            <person name="Brettin T."/>
            <person name="Bruce D."/>
            <person name="Detter J.C."/>
            <person name="Han C."/>
            <person name="Schmutz J."/>
            <person name="Larimer F."/>
            <person name="Land M."/>
            <person name="Hauser L."/>
            <person name="Kyrpides N."/>
            <person name="Kim E."/>
            <person name="Johnston A.W.B."/>
            <person name="Todd J.D."/>
            <person name="Rogers R."/>
            <person name="Wexler M."/>
            <person name="Bond P.L."/>
            <person name="Li Y."/>
            <person name="Richardson P."/>
        </authorList>
    </citation>
    <scope>NUCLEOTIDE SEQUENCE [LARGE SCALE GENOMIC DNA]</scope>
    <source>
        <strain evidence="5">MWYL1</strain>
    </source>
</reference>
<dbReference type="SMART" id="SM00342">
    <property type="entry name" value="HTH_ARAC"/>
    <property type="match status" value="1"/>
</dbReference>
<dbReference type="eggNOG" id="COG2207">
    <property type="taxonomic scope" value="Bacteria"/>
</dbReference>
<protein>
    <submittedName>
        <fullName evidence="5">AraC-type transcriptional regulator domain protein</fullName>
    </submittedName>
</protein>
<accession>A6W3U9</accession>
<dbReference type="Pfam" id="PF06719">
    <property type="entry name" value="AraC_N"/>
    <property type="match status" value="1"/>
</dbReference>
<keyword evidence="3" id="KW-0804">Transcription</keyword>
<evidence type="ECO:0000259" key="4">
    <source>
        <dbReference type="PROSITE" id="PS01124"/>
    </source>
</evidence>
<feature type="domain" description="HTH araC/xylS-type" evidence="4">
    <location>
        <begin position="217"/>
        <end position="315"/>
    </location>
</feature>
<dbReference type="InterPro" id="IPR009057">
    <property type="entry name" value="Homeodomain-like_sf"/>
</dbReference>
<evidence type="ECO:0000313" key="5">
    <source>
        <dbReference type="EMBL" id="ABR73378.1"/>
    </source>
</evidence>
<proteinExistence type="predicted"/>
<dbReference type="KEGG" id="mmw:Mmwyl1_4483"/>
<keyword evidence="1" id="KW-0805">Transcription regulation</keyword>
<dbReference type="SUPFAM" id="SSF46689">
    <property type="entry name" value="Homeodomain-like"/>
    <property type="match status" value="2"/>
</dbReference>
<dbReference type="InterPro" id="IPR018062">
    <property type="entry name" value="HTH_AraC-typ_CS"/>
</dbReference>
<dbReference type="PROSITE" id="PS00041">
    <property type="entry name" value="HTH_ARAC_FAMILY_1"/>
    <property type="match status" value="1"/>
</dbReference>
<dbReference type="EMBL" id="CP000749">
    <property type="protein sequence ID" value="ABR73378.1"/>
    <property type="molecule type" value="Genomic_DNA"/>
</dbReference>
<dbReference type="Pfam" id="PF12833">
    <property type="entry name" value="HTH_18"/>
    <property type="match status" value="1"/>
</dbReference>